<protein>
    <submittedName>
        <fullName evidence="7">Agamous-like MADS-box protein AGL82</fullName>
    </submittedName>
</protein>
<dbReference type="Gene3D" id="3.40.1810.10">
    <property type="entry name" value="Transcription factor, MADS-box"/>
    <property type="match status" value="1"/>
</dbReference>
<feature type="domain" description="MADS-box" evidence="6">
    <location>
        <begin position="1"/>
        <end position="51"/>
    </location>
</feature>
<dbReference type="EMBL" id="JBEAFC010000008">
    <property type="protein sequence ID" value="KAL1544636.1"/>
    <property type="molecule type" value="Genomic_DNA"/>
</dbReference>
<evidence type="ECO:0000256" key="3">
    <source>
        <dbReference type="ARBA" id="ARBA00023125"/>
    </source>
</evidence>
<evidence type="ECO:0000256" key="4">
    <source>
        <dbReference type="ARBA" id="ARBA00023163"/>
    </source>
</evidence>
<comment type="caution">
    <text evidence="7">The sequence shown here is derived from an EMBL/GenBank/DDBJ whole genome shotgun (WGS) entry which is preliminary data.</text>
</comment>
<dbReference type="PROSITE" id="PS50066">
    <property type="entry name" value="MADS_BOX_2"/>
    <property type="match status" value="1"/>
</dbReference>
<dbReference type="SMART" id="SM00432">
    <property type="entry name" value="MADS"/>
    <property type="match status" value="1"/>
</dbReference>
<dbReference type="PRINTS" id="PR00404">
    <property type="entry name" value="MADSDOMAIN"/>
</dbReference>
<keyword evidence="5" id="KW-0539">Nucleus</keyword>
<proteinExistence type="predicted"/>
<dbReference type="InterPro" id="IPR036879">
    <property type="entry name" value="TF_MADSbox_sf"/>
</dbReference>
<accession>A0ABD1GKI1</accession>
<name>A0ABD1GKI1_SALDI</name>
<comment type="subcellular location">
    <subcellularLocation>
        <location evidence="1">Nucleus</location>
    </subcellularLocation>
</comment>
<dbReference type="InterPro" id="IPR002100">
    <property type="entry name" value="TF_MADSbox"/>
</dbReference>
<sequence>MGRAKLKMELIEKEKSRNTTFKKRKEGLIRKLNEFTTLCDVNACMIIYGPNQGRPEIWPPQNPEQVRRIIELYKSKNSSGIKKISVVNFFKDRKKQIEEELTKLRRKNLEAKYPTRPDLLNVINEPQLRQLHAILTDKADYVRSRIELLRMKQRSPSDHRSHVDFMNPQLEMLVNHPLMHHNSVMMGMASGSTNAANMQLKPQFFYESTSGFYPPSLPHPQYMMPPQQRPYLLQAMVQPQLQVLANQDELVMRNQLARTHNLNQDGVKYEDLTTNRMFSC</sequence>
<dbReference type="InterPro" id="IPR033897">
    <property type="entry name" value="SRF-like_MADS-box"/>
</dbReference>
<dbReference type="Pfam" id="PF00319">
    <property type="entry name" value="SRF-TF"/>
    <property type="match status" value="1"/>
</dbReference>
<keyword evidence="8" id="KW-1185">Reference proteome</keyword>
<dbReference type="GO" id="GO:0003677">
    <property type="term" value="F:DNA binding"/>
    <property type="evidence" value="ECO:0007669"/>
    <property type="project" value="UniProtKB-KW"/>
</dbReference>
<evidence type="ECO:0000313" key="8">
    <source>
        <dbReference type="Proteomes" id="UP001567538"/>
    </source>
</evidence>
<evidence type="ECO:0000256" key="5">
    <source>
        <dbReference type="ARBA" id="ARBA00023242"/>
    </source>
</evidence>
<keyword evidence="4" id="KW-0804">Transcription</keyword>
<dbReference type="SUPFAM" id="SSF55455">
    <property type="entry name" value="SRF-like"/>
    <property type="match status" value="1"/>
</dbReference>
<gene>
    <name evidence="7" type="ORF">AAHA92_21459</name>
</gene>
<evidence type="ECO:0000313" key="7">
    <source>
        <dbReference type="EMBL" id="KAL1544636.1"/>
    </source>
</evidence>
<keyword evidence="3" id="KW-0238">DNA-binding</keyword>
<dbReference type="AlphaFoldDB" id="A0ABD1GKI1"/>
<evidence type="ECO:0000256" key="1">
    <source>
        <dbReference type="ARBA" id="ARBA00004123"/>
    </source>
</evidence>
<organism evidence="7 8">
    <name type="scientific">Salvia divinorum</name>
    <name type="common">Maria pastora</name>
    <name type="synonym">Diviner's sage</name>
    <dbReference type="NCBI Taxonomy" id="28513"/>
    <lineage>
        <taxon>Eukaryota</taxon>
        <taxon>Viridiplantae</taxon>
        <taxon>Streptophyta</taxon>
        <taxon>Embryophyta</taxon>
        <taxon>Tracheophyta</taxon>
        <taxon>Spermatophyta</taxon>
        <taxon>Magnoliopsida</taxon>
        <taxon>eudicotyledons</taxon>
        <taxon>Gunneridae</taxon>
        <taxon>Pentapetalae</taxon>
        <taxon>asterids</taxon>
        <taxon>lamiids</taxon>
        <taxon>Lamiales</taxon>
        <taxon>Lamiaceae</taxon>
        <taxon>Nepetoideae</taxon>
        <taxon>Mentheae</taxon>
        <taxon>Salviinae</taxon>
        <taxon>Salvia</taxon>
        <taxon>Salvia subgen. Calosphace</taxon>
    </lineage>
</organism>
<dbReference type="InterPro" id="IPR050142">
    <property type="entry name" value="MADS-box/MEF2_TF"/>
</dbReference>
<dbReference type="GO" id="GO:0005634">
    <property type="term" value="C:nucleus"/>
    <property type="evidence" value="ECO:0007669"/>
    <property type="project" value="UniProtKB-SubCell"/>
</dbReference>
<keyword evidence="2" id="KW-0805">Transcription regulation</keyword>
<evidence type="ECO:0000256" key="2">
    <source>
        <dbReference type="ARBA" id="ARBA00023015"/>
    </source>
</evidence>
<evidence type="ECO:0000259" key="6">
    <source>
        <dbReference type="PROSITE" id="PS50066"/>
    </source>
</evidence>
<dbReference type="CDD" id="cd00266">
    <property type="entry name" value="MADS_SRF_like"/>
    <property type="match status" value="1"/>
</dbReference>
<dbReference type="PANTHER" id="PTHR48019">
    <property type="entry name" value="SERUM RESPONSE FACTOR HOMOLOG"/>
    <property type="match status" value="1"/>
</dbReference>
<reference evidence="7 8" key="1">
    <citation type="submission" date="2024-06" db="EMBL/GenBank/DDBJ databases">
        <title>A chromosome level genome sequence of Diviner's sage (Salvia divinorum).</title>
        <authorList>
            <person name="Ford S.A."/>
            <person name="Ro D.-K."/>
            <person name="Ness R.W."/>
            <person name="Phillips M.A."/>
        </authorList>
    </citation>
    <scope>NUCLEOTIDE SEQUENCE [LARGE SCALE GENOMIC DNA]</scope>
    <source>
        <strain evidence="7">SAF-2024a</strain>
        <tissue evidence="7">Leaf</tissue>
    </source>
</reference>
<dbReference type="Proteomes" id="UP001567538">
    <property type="component" value="Unassembled WGS sequence"/>
</dbReference>